<dbReference type="AlphaFoldDB" id="A0A0F9WC43"/>
<dbReference type="RefSeq" id="XP_024330152.1">
    <property type="nucleotide sequence ID" value="XM_024476384.1"/>
</dbReference>
<evidence type="ECO:0000313" key="2">
    <source>
        <dbReference type="Proteomes" id="UP000034350"/>
    </source>
</evidence>
<evidence type="ECO:0000313" key="1">
    <source>
        <dbReference type="EMBL" id="KKO74410.1"/>
    </source>
</evidence>
<dbReference type="OrthoDB" id="2194716at2759"/>
<dbReference type="PANTHER" id="PTHR47163:SF2">
    <property type="entry name" value="SI:DKEY-17M8.2"/>
    <property type="match status" value="1"/>
</dbReference>
<evidence type="ECO:0008006" key="3">
    <source>
        <dbReference type="Google" id="ProtNLM"/>
    </source>
</evidence>
<name>A0A0F9WC43_9MICR</name>
<sequence length="114" mass="12917">MHQNTVCKIFYDLRERISHNIEQDPPKPGGQGIVCQIDESLFCHKQKYHRGRVPNALVWVFGIVDTGVKQARGFIQIVLNKSAETLIPTMANVFRPGTIIIVISGRRIGIFMNE</sequence>
<proteinExistence type="predicted"/>
<dbReference type="EMBL" id="JPQZ01000075">
    <property type="protein sequence ID" value="KKO74410.1"/>
    <property type="molecule type" value="Genomic_DNA"/>
</dbReference>
<organism evidence="1 2">
    <name type="scientific">Vairimorpha ceranae</name>
    <dbReference type="NCBI Taxonomy" id="40302"/>
    <lineage>
        <taxon>Eukaryota</taxon>
        <taxon>Fungi</taxon>
        <taxon>Fungi incertae sedis</taxon>
        <taxon>Microsporidia</taxon>
        <taxon>Nosematidae</taxon>
        <taxon>Vairimorpha</taxon>
    </lineage>
</organism>
<dbReference type="Proteomes" id="UP000034350">
    <property type="component" value="Unassembled WGS sequence"/>
</dbReference>
<dbReference type="VEuPathDB" id="MicrosporidiaDB:AAJ76_760008920"/>
<gene>
    <name evidence="1" type="ORF">AAJ76_760008920</name>
</gene>
<comment type="caution">
    <text evidence="1">The sequence shown here is derived from an EMBL/GenBank/DDBJ whole genome shotgun (WGS) entry which is preliminary data.</text>
</comment>
<dbReference type="PANTHER" id="PTHR47163">
    <property type="entry name" value="DDE_TNP_IS1595 DOMAIN-CONTAINING PROTEIN"/>
    <property type="match status" value="1"/>
</dbReference>
<dbReference type="GeneID" id="36321337"/>
<dbReference type="VEuPathDB" id="MicrosporidiaDB:NCER_102647"/>
<accession>A0A0F9WC43</accession>
<dbReference type="InterPro" id="IPR053164">
    <property type="entry name" value="IS1016-like_transposase"/>
</dbReference>
<protein>
    <recommendedName>
        <fullName evidence="3">ISXO2-like transposase domain-containing protein</fullName>
    </recommendedName>
</protein>
<keyword evidence="2" id="KW-1185">Reference proteome</keyword>
<reference evidence="1 2" key="1">
    <citation type="journal article" date="2015" name="Environ. Microbiol.">
        <title>Genome analyses suggest the presence of polyploidy and recent human-driven expansions in eight global populations of the honeybee pathogen Nosema ceranae.</title>
        <authorList>
            <person name="Pelin A."/>
            <person name="Selman M."/>
            <person name="Aris-Brosou S."/>
            <person name="Farinelli L."/>
            <person name="Corradi N."/>
        </authorList>
    </citation>
    <scope>NUCLEOTIDE SEQUENCE [LARGE SCALE GENOMIC DNA]</scope>
    <source>
        <strain evidence="1 2">PA08 1199</strain>
    </source>
</reference>